<evidence type="ECO:0000313" key="3">
    <source>
        <dbReference type="Proteomes" id="UP001366166"/>
    </source>
</evidence>
<gene>
    <name evidence="2" type="ORF">FAK_03830</name>
</gene>
<dbReference type="InterPro" id="IPR029032">
    <property type="entry name" value="AhpD-like"/>
</dbReference>
<dbReference type="PANTHER" id="PTHR33570">
    <property type="entry name" value="4-CARBOXYMUCONOLACTONE DECARBOXYLASE FAMILY PROTEIN"/>
    <property type="match status" value="1"/>
</dbReference>
<dbReference type="PANTHER" id="PTHR33570:SF2">
    <property type="entry name" value="CARBOXYMUCONOLACTONE DECARBOXYLASE-LIKE DOMAIN-CONTAINING PROTEIN"/>
    <property type="match status" value="1"/>
</dbReference>
<reference evidence="3" key="1">
    <citation type="journal article" date="2023" name="Arch. Microbiol.">
        <title>Desulfoferula mesophilus gen. nov. sp. nov., a mesophilic sulfate-reducing bacterium isolated from a brackish lake sediment.</title>
        <authorList>
            <person name="Watanabe T."/>
            <person name="Yabe T."/>
            <person name="Tsuji J.M."/>
            <person name="Fukui M."/>
        </authorList>
    </citation>
    <scope>NUCLEOTIDE SEQUENCE [LARGE SCALE GENOMIC DNA]</scope>
    <source>
        <strain evidence="3">12FAK</strain>
    </source>
</reference>
<evidence type="ECO:0000313" key="2">
    <source>
        <dbReference type="EMBL" id="BEQ13317.1"/>
    </source>
</evidence>
<dbReference type="InterPro" id="IPR052512">
    <property type="entry name" value="4CMD/NDH-1_regulator"/>
</dbReference>
<dbReference type="EMBL" id="AP028679">
    <property type="protein sequence ID" value="BEQ13317.1"/>
    <property type="molecule type" value="Genomic_DNA"/>
</dbReference>
<accession>A0AAU9F077</accession>
<dbReference type="GO" id="GO:0051920">
    <property type="term" value="F:peroxiredoxin activity"/>
    <property type="evidence" value="ECO:0007669"/>
    <property type="project" value="InterPro"/>
</dbReference>
<keyword evidence="3" id="KW-1185">Reference proteome</keyword>
<protein>
    <submittedName>
        <fullName evidence="2">4-carboxymuconolactone decarboxylase</fullName>
    </submittedName>
</protein>
<evidence type="ECO:0000259" key="1">
    <source>
        <dbReference type="Pfam" id="PF02627"/>
    </source>
</evidence>
<sequence length="130" mass="14876">MSIDELKKKTGQTAKLYFEGYQDDRPYDLWRSFDKDLALDLSLFITGQMYAREKLPHPTRQLVAVATLTALERTEELKLHIWAALNVGCDPHDVAETIFQVAIYAGMPVVNQGLKVLKEVLEERGQWPLD</sequence>
<dbReference type="KEGG" id="dmp:FAK_03830"/>
<feature type="domain" description="Carboxymuconolactone decarboxylase-like" evidence="1">
    <location>
        <begin position="46"/>
        <end position="119"/>
    </location>
</feature>
<dbReference type="SUPFAM" id="SSF69118">
    <property type="entry name" value="AhpD-like"/>
    <property type="match status" value="1"/>
</dbReference>
<dbReference type="Proteomes" id="UP001366166">
    <property type="component" value="Chromosome"/>
</dbReference>
<dbReference type="AlphaFoldDB" id="A0AAU9F077"/>
<dbReference type="RefSeq" id="WP_338604904.1">
    <property type="nucleotide sequence ID" value="NZ_AP028679.1"/>
</dbReference>
<organism evidence="2 3">
    <name type="scientific">Desulfoferula mesophila</name>
    <dbReference type="NCBI Taxonomy" id="3058419"/>
    <lineage>
        <taxon>Bacteria</taxon>
        <taxon>Pseudomonadati</taxon>
        <taxon>Thermodesulfobacteriota</taxon>
        <taxon>Desulfarculia</taxon>
        <taxon>Desulfarculales</taxon>
        <taxon>Desulfarculaceae</taxon>
        <taxon>Desulfoferula</taxon>
    </lineage>
</organism>
<dbReference type="InterPro" id="IPR003779">
    <property type="entry name" value="CMD-like"/>
</dbReference>
<dbReference type="Pfam" id="PF02627">
    <property type="entry name" value="CMD"/>
    <property type="match status" value="1"/>
</dbReference>
<proteinExistence type="predicted"/>
<dbReference type="Gene3D" id="1.20.1290.10">
    <property type="entry name" value="AhpD-like"/>
    <property type="match status" value="1"/>
</dbReference>
<name>A0AAU9F077_9BACT</name>